<dbReference type="EMBL" id="HBHP01020531">
    <property type="protein sequence ID" value="CAD9768799.1"/>
    <property type="molecule type" value="Transcribed_RNA"/>
</dbReference>
<gene>
    <name evidence="10" type="ORF">LSP00402_LOCUS12780</name>
</gene>
<dbReference type="PANTHER" id="PTHR12246">
    <property type="entry name" value="PALMITOYLTRANSFERASE ZDHHC16"/>
    <property type="match status" value="1"/>
</dbReference>
<dbReference type="GO" id="GO:0016020">
    <property type="term" value="C:membrane"/>
    <property type="evidence" value="ECO:0007669"/>
    <property type="project" value="UniProtKB-SubCell"/>
</dbReference>
<name>A0A7S2TU94_9EUKA</name>
<dbReference type="AlphaFoldDB" id="A0A7S2TU94"/>
<keyword evidence="5 7" id="KW-0472">Membrane</keyword>
<evidence type="ECO:0000313" key="10">
    <source>
        <dbReference type="EMBL" id="CAD9768799.1"/>
    </source>
</evidence>
<proteinExistence type="inferred from homology"/>
<accession>A0A7S2TU94</accession>
<evidence type="ECO:0000256" key="5">
    <source>
        <dbReference type="ARBA" id="ARBA00023136"/>
    </source>
</evidence>
<comment type="domain">
    <text evidence="7">The DHHC domain is required for palmitoyltransferase activity.</text>
</comment>
<organism evidence="10">
    <name type="scientific">Lotharella oceanica</name>
    <dbReference type="NCBI Taxonomy" id="641309"/>
    <lineage>
        <taxon>Eukaryota</taxon>
        <taxon>Sar</taxon>
        <taxon>Rhizaria</taxon>
        <taxon>Cercozoa</taxon>
        <taxon>Chlorarachniophyceae</taxon>
        <taxon>Lotharella</taxon>
    </lineage>
</organism>
<feature type="transmembrane region" description="Helical" evidence="7">
    <location>
        <begin position="119"/>
        <end position="140"/>
    </location>
</feature>
<dbReference type="InterPro" id="IPR001594">
    <property type="entry name" value="Palmitoyltrfase_DHHC"/>
</dbReference>
<reference evidence="10" key="1">
    <citation type="submission" date="2021-01" db="EMBL/GenBank/DDBJ databases">
        <authorList>
            <person name="Corre E."/>
            <person name="Pelletier E."/>
            <person name="Niang G."/>
            <person name="Scheremetjew M."/>
            <person name="Finn R."/>
            <person name="Kale V."/>
            <person name="Holt S."/>
            <person name="Cochrane G."/>
            <person name="Meng A."/>
            <person name="Brown T."/>
            <person name="Cohen L."/>
        </authorList>
    </citation>
    <scope>NUCLEOTIDE SEQUENCE</scope>
    <source>
        <strain evidence="10">CCMP622</strain>
    </source>
</reference>
<evidence type="ECO:0000256" key="2">
    <source>
        <dbReference type="ARBA" id="ARBA00022679"/>
    </source>
</evidence>
<dbReference type="GO" id="GO:0019706">
    <property type="term" value="F:protein-cysteine S-palmitoyltransferase activity"/>
    <property type="evidence" value="ECO:0007669"/>
    <property type="project" value="UniProtKB-EC"/>
</dbReference>
<evidence type="ECO:0000256" key="6">
    <source>
        <dbReference type="ARBA" id="ARBA00023315"/>
    </source>
</evidence>
<evidence type="ECO:0000256" key="3">
    <source>
        <dbReference type="ARBA" id="ARBA00022692"/>
    </source>
</evidence>
<dbReference type="InterPro" id="IPR039859">
    <property type="entry name" value="PFA4/ZDH16/20/ERF2-like"/>
</dbReference>
<comment type="catalytic activity">
    <reaction evidence="7">
        <text>L-cysteinyl-[protein] + hexadecanoyl-CoA = S-hexadecanoyl-L-cysteinyl-[protein] + CoA</text>
        <dbReference type="Rhea" id="RHEA:36683"/>
        <dbReference type="Rhea" id="RHEA-COMP:10131"/>
        <dbReference type="Rhea" id="RHEA-COMP:11032"/>
        <dbReference type="ChEBI" id="CHEBI:29950"/>
        <dbReference type="ChEBI" id="CHEBI:57287"/>
        <dbReference type="ChEBI" id="CHEBI:57379"/>
        <dbReference type="ChEBI" id="CHEBI:74151"/>
        <dbReference type="EC" id="2.3.1.225"/>
    </reaction>
</comment>
<dbReference type="PROSITE" id="PS50216">
    <property type="entry name" value="DHHC"/>
    <property type="match status" value="1"/>
</dbReference>
<sequence length="396" mass="44748">MADIRERKAKKRNKDPRMEHINVCLSDQTVESALSLADRTDMFLAQAWVMAFRCIRGSLCAYKDDPHTQTAMMHQKRRKKRRRGYWNSPFVGFFWMFWTSSLVLGTIAILNLYPANGRSVVLAVGAHLYALFMISGNYLWMMTLAPRNFVKSGDIAALSADDRAHMVMSQCALCKSQRPERTHHCKYCKRCVLKRGHHCFFTRTCVGLHNQRHFTSLVTYQFLGIWRQNYFLWFGAPSLRMSPIPLLWYLFLLTSFACGVFIASLFARAWGAILLGSTETEIARTSLAEAFRSPLNNGPWHEFKAVFGRLGVLHMVLPLKGNVGANVNGMVWPRRSTSDTNSPCVESCLDVVDSLVPAGGKEAKNKKKLDNNDDDKDGTHQPSGRNGRTAISSSVP</sequence>
<comment type="similarity">
    <text evidence="7">Belongs to the DHHC palmitoyltransferase family.</text>
</comment>
<evidence type="ECO:0000256" key="7">
    <source>
        <dbReference type="RuleBase" id="RU079119"/>
    </source>
</evidence>
<evidence type="ECO:0000256" key="8">
    <source>
        <dbReference type="SAM" id="MobiDB-lite"/>
    </source>
</evidence>
<keyword evidence="2 7" id="KW-0808">Transferase</keyword>
<evidence type="ECO:0000256" key="1">
    <source>
        <dbReference type="ARBA" id="ARBA00004141"/>
    </source>
</evidence>
<feature type="domain" description="Palmitoyltransferase DHHC" evidence="9">
    <location>
        <begin position="170"/>
        <end position="281"/>
    </location>
</feature>
<keyword evidence="4 7" id="KW-1133">Transmembrane helix</keyword>
<feature type="region of interest" description="Disordered" evidence="8">
    <location>
        <begin position="359"/>
        <end position="396"/>
    </location>
</feature>
<protein>
    <recommendedName>
        <fullName evidence="7">Palmitoyltransferase</fullName>
        <ecNumber evidence="7">2.3.1.225</ecNumber>
    </recommendedName>
</protein>
<dbReference type="EC" id="2.3.1.225" evidence="7"/>
<dbReference type="Pfam" id="PF01529">
    <property type="entry name" value="DHHC"/>
    <property type="match status" value="1"/>
</dbReference>
<evidence type="ECO:0000259" key="9">
    <source>
        <dbReference type="Pfam" id="PF01529"/>
    </source>
</evidence>
<keyword evidence="3 7" id="KW-0812">Transmembrane</keyword>
<feature type="transmembrane region" description="Helical" evidence="7">
    <location>
        <begin position="246"/>
        <end position="270"/>
    </location>
</feature>
<comment type="subcellular location">
    <subcellularLocation>
        <location evidence="1">Membrane</location>
        <topology evidence="1">Multi-pass membrane protein</topology>
    </subcellularLocation>
</comment>
<feature type="compositionally biased region" description="Polar residues" evidence="8">
    <location>
        <begin position="380"/>
        <end position="396"/>
    </location>
</feature>
<keyword evidence="6 7" id="KW-0012">Acyltransferase</keyword>
<feature type="transmembrane region" description="Helical" evidence="7">
    <location>
        <begin position="85"/>
        <end position="113"/>
    </location>
</feature>
<evidence type="ECO:0000256" key="4">
    <source>
        <dbReference type="ARBA" id="ARBA00022989"/>
    </source>
</evidence>